<dbReference type="EMBL" id="PIUK01000142">
    <property type="protein sequence ID" value="MBY6277132.1"/>
    <property type="molecule type" value="Genomic_DNA"/>
</dbReference>
<dbReference type="SUPFAM" id="SSF81891">
    <property type="entry name" value="Poly A polymerase C-terminal region-like"/>
    <property type="match status" value="1"/>
</dbReference>
<dbReference type="AlphaFoldDB" id="A0A953LKL1"/>
<evidence type="ECO:0008006" key="3">
    <source>
        <dbReference type="Google" id="ProtNLM"/>
    </source>
</evidence>
<sequence length="195" mass="20965">GALQMLADLGGLEDLLPGVDLTPELLALLDAADGLPEAEPEICAGSRLWLVKLLVLLHRLPLNQGAALVKRLRLKRAESQACLQVLAGWRIAHDLVTAPRPDPAAIVAQLGGWPPEGLLLLHLLGGGDRVEAYFKEWRHIRLDITGADVRALGVPPGPQVGRILQRVLAARLSGAAPDRAAQLELARRYAAQQEE</sequence>
<dbReference type="RefSeq" id="WP_273380265.1">
    <property type="nucleotide sequence ID" value="NZ_PIUK01000142.1"/>
</dbReference>
<name>A0A953LKL1_SYMTR</name>
<evidence type="ECO:0000313" key="2">
    <source>
        <dbReference type="Proteomes" id="UP000732377"/>
    </source>
</evidence>
<accession>A0A953LKL1</accession>
<dbReference type="Gene3D" id="1.10.3090.10">
    <property type="entry name" value="cca-adding enzyme, domain 2"/>
    <property type="match status" value="1"/>
</dbReference>
<protein>
    <recommendedName>
        <fullName evidence="3">CCA tRNA nucleotidyltransferase</fullName>
    </recommendedName>
</protein>
<evidence type="ECO:0000313" key="1">
    <source>
        <dbReference type="EMBL" id="MBY6277132.1"/>
    </source>
</evidence>
<organism evidence="1 2">
    <name type="scientific">Symbiobacterium thermophilum</name>
    <dbReference type="NCBI Taxonomy" id="2734"/>
    <lineage>
        <taxon>Bacteria</taxon>
        <taxon>Bacillati</taxon>
        <taxon>Bacillota</taxon>
        <taxon>Clostridia</taxon>
        <taxon>Eubacteriales</taxon>
        <taxon>Symbiobacteriaceae</taxon>
        <taxon>Symbiobacterium</taxon>
    </lineage>
</organism>
<reference evidence="1" key="1">
    <citation type="submission" date="2017-11" db="EMBL/GenBank/DDBJ databases">
        <title>Three new genomes from thermophilic consortium.</title>
        <authorList>
            <person name="Quaggio R."/>
            <person name="Amgarten D."/>
            <person name="Setubal J.C."/>
        </authorList>
    </citation>
    <scope>NUCLEOTIDE SEQUENCE</scope>
    <source>
        <strain evidence="1">ZCTH01-B2</strain>
    </source>
</reference>
<dbReference type="Proteomes" id="UP000732377">
    <property type="component" value="Unassembled WGS sequence"/>
</dbReference>
<comment type="caution">
    <text evidence="1">The sequence shown here is derived from an EMBL/GenBank/DDBJ whole genome shotgun (WGS) entry which is preliminary data.</text>
</comment>
<proteinExistence type="predicted"/>
<feature type="non-terminal residue" evidence="1">
    <location>
        <position position="1"/>
    </location>
</feature>
<gene>
    <name evidence="1" type="ORF">CWE10_13120</name>
</gene>